<name>A0A1Y0ST88_9CAUD</name>
<gene>
    <name evidence="1" type="ORF">PHABIO_60</name>
</gene>
<sequence>MKCIMVRLDAYAFLDVSHDWYAMATAIFTRTAIIDMLGKMLCQKLSPDEKPEEAFAEYIFQQVGYEVDRRNEGKDEFNIDEYWTTDEVEHVVDYLISCYKLNRPYVPDGGYLKFMACVWHEDNQLSGASICLVAEHVDDDSEPCKIESDDTVREPDDGSGSNRRYLSAVFK</sequence>
<reference evidence="1 2" key="1">
    <citation type="submission" date="2017-05" db="EMBL/GenBank/DDBJ databases">
        <authorList>
            <person name="Song R."/>
            <person name="Chenine A.L."/>
            <person name="Ruprecht R.M."/>
        </authorList>
    </citation>
    <scope>NUCLEOTIDE SEQUENCE [LARGE SCALE GENOMIC DNA]</scope>
</reference>
<keyword evidence="2" id="KW-1185">Reference proteome</keyword>
<protein>
    <submittedName>
        <fullName evidence="1">Uncharacterized protein</fullName>
    </submittedName>
</protein>
<evidence type="ECO:0000313" key="2">
    <source>
        <dbReference type="Proteomes" id="UP000225448"/>
    </source>
</evidence>
<accession>A0A1Y0ST88</accession>
<dbReference type="EMBL" id="MF042360">
    <property type="protein sequence ID" value="ARV76691.1"/>
    <property type="molecule type" value="Genomic_DNA"/>
</dbReference>
<organism evidence="1 2">
    <name type="scientific">Pseudomonas phage Phabio</name>
    <dbReference type="NCBI Taxonomy" id="2006668"/>
    <lineage>
        <taxon>Viruses</taxon>
        <taxon>Duplodnaviria</taxon>
        <taxon>Heunggongvirae</taxon>
        <taxon>Uroviricota</taxon>
        <taxon>Caudoviricetes</taxon>
        <taxon>Chimalliviridae</taxon>
        <taxon>Phabiovirus</taxon>
        <taxon>Phabiovirus phabio</taxon>
    </lineage>
</organism>
<proteinExistence type="predicted"/>
<dbReference type="Proteomes" id="UP000225448">
    <property type="component" value="Segment"/>
</dbReference>
<evidence type="ECO:0000313" key="1">
    <source>
        <dbReference type="EMBL" id="ARV76691.1"/>
    </source>
</evidence>